<protein>
    <recommendedName>
        <fullName evidence="4">Peptidase C51 domain-containing protein</fullName>
    </recommendedName>
</protein>
<organism evidence="2 3">
    <name type="scientific">Methylomonas aurea</name>
    <dbReference type="NCBI Taxonomy" id="2952224"/>
    <lineage>
        <taxon>Bacteria</taxon>
        <taxon>Pseudomonadati</taxon>
        <taxon>Pseudomonadota</taxon>
        <taxon>Gammaproteobacteria</taxon>
        <taxon>Methylococcales</taxon>
        <taxon>Methylococcaceae</taxon>
        <taxon>Methylomonas</taxon>
    </lineage>
</organism>
<proteinExistence type="predicted"/>
<comment type="caution">
    <text evidence="2">The sequence shown here is derived from an EMBL/GenBank/DDBJ whole genome shotgun (WGS) entry which is preliminary data.</text>
</comment>
<feature type="non-terminal residue" evidence="2">
    <location>
        <position position="1"/>
    </location>
</feature>
<dbReference type="Proteomes" id="UP001524569">
    <property type="component" value="Unassembled WGS sequence"/>
</dbReference>
<dbReference type="InterPro" id="IPR038765">
    <property type="entry name" value="Papain-like_cys_pep_sf"/>
</dbReference>
<name>A0ABT1UFY1_9GAMM</name>
<dbReference type="RefSeq" id="WP_256610338.1">
    <property type="nucleotide sequence ID" value="NZ_JANIBM010000007.1"/>
</dbReference>
<evidence type="ECO:0000256" key="1">
    <source>
        <dbReference type="SAM" id="MobiDB-lite"/>
    </source>
</evidence>
<gene>
    <name evidence="2" type="ORF">NP603_08005</name>
</gene>
<evidence type="ECO:0000313" key="3">
    <source>
        <dbReference type="Proteomes" id="UP001524569"/>
    </source>
</evidence>
<keyword evidence="3" id="KW-1185">Reference proteome</keyword>
<feature type="region of interest" description="Disordered" evidence="1">
    <location>
        <begin position="129"/>
        <end position="149"/>
    </location>
</feature>
<evidence type="ECO:0008006" key="4">
    <source>
        <dbReference type="Google" id="ProtNLM"/>
    </source>
</evidence>
<dbReference type="Gene3D" id="3.90.1720.10">
    <property type="entry name" value="endopeptidase domain like (from Nostoc punctiforme)"/>
    <property type="match status" value="1"/>
</dbReference>
<accession>A0ABT1UFY1</accession>
<feature type="compositionally biased region" description="Polar residues" evidence="1">
    <location>
        <begin position="137"/>
        <end position="149"/>
    </location>
</feature>
<evidence type="ECO:0000313" key="2">
    <source>
        <dbReference type="EMBL" id="MCQ8181047.1"/>
    </source>
</evidence>
<sequence length="373" mass="40906">HTGVEARVEVKAPTALGAVRPLRIVRINGNNRLFVLVEAIDFSSQVLHVTTSVLRFGANGSLEAIFPLPTDKVESVPSEFVAVDFQGDVYFMGTNPSESIIWQVGHYMVDTTGNPTLLNPSQGMDISQMEKSKEENGSNTLREVAKQQTKPALSPLRRGIILQTAEKYENMKWTLQQGNLSFKGRSNTRSQCVNKGGKAHQAYAHFLNPAMIGKEVSGTPYAWGQNIDVEKSKSRLNDKKNPAAAGNVCTCRNCNISGPVGVDCSGFISLVWDIGHKRSTLDLDPLLLEGSNHPKGQVASRVTWADLLPGDILNYRKGSSGHVRLFVRFVGDRVEVSEASTGEQCKGSVCRSSYSLTEMKDAYVPLRRLNIQE</sequence>
<dbReference type="SUPFAM" id="SSF54001">
    <property type="entry name" value="Cysteine proteinases"/>
    <property type="match status" value="1"/>
</dbReference>
<dbReference type="EMBL" id="JANIBM010000007">
    <property type="protein sequence ID" value="MCQ8181047.1"/>
    <property type="molecule type" value="Genomic_DNA"/>
</dbReference>
<reference evidence="2 3" key="1">
    <citation type="submission" date="2022-07" db="EMBL/GenBank/DDBJ databases">
        <title>Methylomonas rivi sp. nov., Methylomonas rosea sp. nov., Methylomonas aureus sp. nov. and Methylomonas subterranea sp. nov., four novel methanotrophs isolated from a freshwater creek and the deep terrestrial subsurface.</title>
        <authorList>
            <person name="Abin C."/>
            <person name="Sankaranarayanan K."/>
            <person name="Garner C."/>
            <person name="Sindelar R."/>
            <person name="Kotary K."/>
            <person name="Garner R."/>
            <person name="Barclay S."/>
            <person name="Lawson P."/>
            <person name="Krumholz L."/>
        </authorList>
    </citation>
    <scope>NUCLEOTIDE SEQUENCE [LARGE SCALE GENOMIC DNA]</scope>
    <source>
        <strain evidence="2 3">SURF-1</strain>
    </source>
</reference>